<dbReference type="NCBIfam" id="TIGR01444">
    <property type="entry name" value="fkbM_fam"/>
    <property type="match status" value="1"/>
</dbReference>
<feature type="domain" description="Methyltransferase FkbM" evidence="1">
    <location>
        <begin position="101"/>
        <end position="233"/>
    </location>
</feature>
<keyword evidence="2" id="KW-0808">Transferase</keyword>
<gene>
    <name evidence="2" type="ORF">P0Y56_05935</name>
</gene>
<organism evidence="2 3">
    <name type="scientific">Candidatus Andeanibacterium colombiense</name>
    <dbReference type="NCBI Taxonomy" id="3121345"/>
    <lineage>
        <taxon>Bacteria</taxon>
        <taxon>Pseudomonadati</taxon>
        <taxon>Pseudomonadota</taxon>
        <taxon>Alphaproteobacteria</taxon>
        <taxon>Sphingomonadales</taxon>
        <taxon>Sphingomonadaceae</taxon>
        <taxon>Candidatus Andeanibacterium</taxon>
    </lineage>
</organism>
<dbReference type="Proteomes" id="UP001218362">
    <property type="component" value="Chromosome"/>
</dbReference>
<reference evidence="2" key="1">
    <citation type="submission" date="2023-03" db="EMBL/GenBank/DDBJ databases">
        <title>Andean soil-derived lignocellulolytic bacterial consortium as a source of novel taxa and putative plastic-active enzymes.</title>
        <authorList>
            <person name="Diaz-Garcia L."/>
            <person name="Chuvochina M."/>
            <person name="Feuerriegel G."/>
            <person name="Bunk B."/>
            <person name="Sproer C."/>
            <person name="Streit W.R."/>
            <person name="Rodriguez L.M."/>
            <person name="Overmann J."/>
            <person name="Jimenez D.J."/>
        </authorList>
    </citation>
    <scope>NUCLEOTIDE SEQUENCE</scope>
    <source>
        <strain evidence="2">MAG 26</strain>
    </source>
</reference>
<name>A0AAJ5X8K4_9SPHN</name>
<accession>A0AAJ5X8K4</accession>
<evidence type="ECO:0000313" key="3">
    <source>
        <dbReference type="Proteomes" id="UP001218362"/>
    </source>
</evidence>
<dbReference type="GO" id="GO:0032259">
    <property type="term" value="P:methylation"/>
    <property type="evidence" value="ECO:0007669"/>
    <property type="project" value="UniProtKB-KW"/>
</dbReference>
<keyword evidence="2" id="KW-0489">Methyltransferase</keyword>
<dbReference type="InterPro" id="IPR006342">
    <property type="entry name" value="FkbM_mtfrase"/>
</dbReference>
<dbReference type="KEGG" id="acob:P0Y56_05935"/>
<sequence>MNTERALRLPNFIKRFGPLHGLRLGLGLPASGGDVSAPARAVAVPGFKGPIWLRPTRSDYSIFWQCIVRGQYDLGHFPQTAELLRRFEAIKAAGQTPVIIDGGANVGLSLRSFARDFPGAHIVSIEPDEQNMRVLAANAREAGDQATLVLGGIASNSGYCRVVARERGSAGFRTEECTAQDPDAIRAYSVDELLALVPGGVPWIVKLDIEGAQEELFSRNLDWIDRTDLIILEPDDWAFPWSGSTVNFFRALSHARFDYLIDGELILCFRHKAA</sequence>
<dbReference type="GO" id="GO:0008168">
    <property type="term" value="F:methyltransferase activity"/>
    <property type="evidence" value="ECO:0007669"/>
    <property type="project" value="UniProtKB-KW"/>
</dbReference>
<dbReference type="SUPFAM" id="SSF53335">
    <property type="entry name" value="S-adenosyl-L-methionine-dependent methyltransferases"/>
    <property type="match status" value="1"/>
</dbReference>
<dbReference type="InterPro" id="IPR029063">
    <property type="entry name" value="SAM-dependent_MTases_sf"/>
</dbReference>
<dbReference type="Pfam" id="PF05050">
    <property type="entry name" value="Methyltransf_21"/>
    <property type="match status" value="1"/>
</dbReference>
<evidence type="ECO:0000313" key="2">
    <source>
        <dbReference type="EMBL" id="WEK47832.1"/>
    </source>
</evidence>
<protein>
    <submittedName>
        <fullName evidence="2">FkbM family methyltransferase</fullName>
    </submittedName>
</protein>
<evidence type="ECO:0000259" key="1">
    <source>
        <dbReference type="Pfam" id="PF05050"/>
    </source>
</evidence>
<proteinExistence type="predicted"/>
<dbReference type="EMBL" id="CP119316">
    <property type="protein sequence ID" value="WEK47832.1"/>
    <property type="molecule type" value="Genomic_DNA"/>
</dbReference>
<dbReference type="AlphaFoldDB" id="A0AAJ5X8K4"/>
<dbReference type="Gene3D" id="3.40.50.150">
    <property type="entry name" value="Vaccinia Virus protein VP39"/>
    <property type="match status" value="1"/>
</dbReference>